<dbReference type="PANTHER" id="PTHR12468:SF2">
    <property type="entry name" value="GPI MANNOSYLTRANSFERASE 2"/>
    <property type="match status" value="1"/>
</dbReference>
<dbReference type="GO" id="GO:0004376">
    <property type="term" value="F:GPI mannosyltransferase activity"/>
    <property type="evidence" value="ECO:0007669"/>
    <property type="project" value="InterPro"/>
</dbReference>
<sequence length="372" mass="41877">MTSHQTLVLKSAIISRLIVLALIVLWRTLAPTSLRHLRSFNRSCPIDSPSETQRRPLLPHLSSAIESGIVWDSVYFVPIAQCGYEYEQSYAFLPLCISLLSLTVFAWLVPPIGFRAVMGFSGYVVRNVAFVIAAVYFYRYSESLYALFSVGGVYHLISGVNSSAVFWFALSGCARSNGVLNAGYFCFKTLHQAYDTVFQKKECLSVRVLVTGALHCICIFIPFISFQAYGYHDICWGRPLNEMRPWCKVSVPLLCSYIQSHYWGVGFLRYFQLKQLPNFVLASPILILTLCSIVCYVKLRHEIVFSLGFQASDEEKESMALFSSSNSMQLSKVASVYNKKRGMGSKFKQQLVNTSLHAFVCCMSVGIIESMK</sequence>
<evidence type="ECO:0000256" key="10">
    <source>
        <dbReference type="ARBA" id="ARBA00023136"/>
    </source>
</evidence>
<comment type="function">
    <text evidence="11">Mannosyltransferase involved in glycosylphosphatidylinositol-anchor biosynthesis.</text>
</comment>
<name>A0A7J7CNY7_TRIWF</name>
<keyword evidence="9 11" id="KW-1133">Transmembrane helix</keyword>
<comment type="subcellular location">
    <subcellularLocation>
        <location evidence="1 11">Endoplasmic reticulum membrane</location>
        <topology evidence="1 11">Multi-pass membrane protein</topology>
    </subcellularLocation>
</comment>
<keyword evidence="8 11" id="KW-0256">Endoplasmic reticulum</keyword>
<dbReference type="Proteomes" id="UP000593562">
    <property type="component" value="Unassembled WGS sequence"/>
</dbReference>
<dbReference type="EMBL" id="JAAARO010000015">
    <property type="protein sequence ID" value="KAF5735719.1"/>
    <property type="molecule type" value="Genomic_DNA"/>
</dbReference>
<comment type="pathway">
    <text evidence="2 11">Glycolipid biosynthesis; glycosylphosphatidylinositol-anchor biosynthesis.</text>
</comment>
<keyword evidence="5 11" id="KW-0328">Glycosyltransferase</keyword>
<dbReference type="AlphaFoldDB" id="A0A7J7CNY7"/>
<evidence type="ECO:0000256" key="7">
    <source>
        <dbReference type="ARBA" id="ARBA00022692"/>
    </source>
</evidence>
<evidence type="ECO:0000256" key="11">
    <source>
        <dbReference type="RuleBase" id="RU363112"/>
    </source>
</evidence>
<dbReference type="EC" id="2.4.1.-" evidence="11"/>
<accession>A0A7J7CNY7</accession>
<comment type="similarity">
    <text evidence="3 11">Belongs to the PIGV family.</text>
</comment>
<evidence type="ECO:0000256" key="4">
    <source>
        <dbReference type="ARBA" id="ARBA00022502"/>
    </source>
</evidence>
<evidence type="ECO:0000256" key="2">
    <source>
        <dbReference type="ARBA" id="ARBA00004687"/>
    </source>
</evidence>
<dbReference type="InParanoid" id="A0A7J7CNY7"/>
<gene>
    <name evidence="12" type="ORF">HS088_TW15G01234</name>
</gene>
<comment type="caution">
    <text evidence="12">The sequence shown here is derived from an EMBL/GenBank/DDBJ whole genome shotgun (WGS) entry which is preliminary data.</text>
</comment>
<dbReference type="GO" id="GO:0006506">
    <property type="term" value="P:GPI anchor biosynthetic process"/>
    <property type="evidence" value="ECO:0007669"/>
    <property type="project" value="UniProtKB-UniPathway"/>
</dbReference>
<keyword evidence="6 11" id="KW-0808">Transferase</keyword>
<organism evidence="12 13">
    <name type="scientific">Tripterygium wilfordii</name>
    <name type="common">Thunder God vine</name>
    <dbReference type="NCBI Taxonomy" id="458696"/>
    <lineage>
        <taxon>Eukaryota</taxon>
        <taxon>Viridiplantae</taxon>
        <taxon>Streptophyta</taxon>
        <taxon>Embryophyta</taxon>
        <taxon>Tracheophyta</taxon>
        <taxon>Spermatophyta</taxon>
        <taxon>Magnoliopsida</taxon>
        <taxon>eudicotyledons</taxon>
        <taxon>Gunneridae</taxon>
        <taxon>Pentapetalae</taxon>
        <taxon>rosids</taxon>
        <taxon>fabids</taxon>
        <taxon>Celastrales</taxon>
        <taxon>Celastraceae</taxon>
        <taxon>Tripterygium</taxon>
    </lineage>
</organism>
<dbReference type="GO" id="GO:0031501">
    <property type="term" value="C:mannosyltransferase complex"/>
    <property type="evidence" value="ECO:0007669"/>
    <property type="project" value="TreeGrafter"/>
</dbReference>
<feature type="transmembrane region" description="Helical" evidence="11">
    <location>
        <begin position="116"/>
        <end position="138"/>
    </location>
</feature>
<comment type="caution">
    <text evidence="11">Lacks conserved residue(s) required for the propagation of feature annotation.</text>
</comment>
<evidence type="ECO:0000256" key="6">
    <source>
        <dbReference type="ARBA" id="ARBA00022679"/>
    </source>
</evidence>
<keyword evidence="13" id="KW-1185">Reference proteome</keyword>
<dbReference type="GO" id="GO:0000009">
    <property type="term" value="F:alpha-1,6-mannosyltransferase activity"/>
    <property type="evidence" value="ECO:0007669"/>
    <property type="project" value="InterPro"/>
</dbReference>
<evidence type="ECO:0000256" key="5">
    <source>
        <dbReference type="ARBA" id="ARBA00022676"/>
    </source>
</evidence>
<feature type="transmembrane region" description="Helical" evidence="11">
    <location>
        <begin position="90"/>
        <end position="109"/>
    </location>
</feature>
<feature type="transmembrane region" description="Helical" evidence="11">
    <location>
        <begin position="278"/>
        <end position="299"/>
    </location>
</feature>
<protein>
    <recommendedName>
        <fullName evidence="11">GPI mannosyltransferase 2</fullName>
        <ecNumber evidence="11">2.4.1.-</ecNumber>
    </recommendedName>
</protein>
<dbReference type="InterPro" id="IPR007315">
    <property type="entry name" value="PIG-V/Gpi18"/>
</dbReference>
<evidence type="ECO:0000256" key="1">
    <source>
        <dbReference type="ARBA" id="ARBA00004477"/>
    </source>
</evidence>
<reference evidence="12 13" key="1">
    <citation type="journal article" date="2020" name="Nat. Commun.">
        <title>Genome of Tripterygium wilfordii and identification of cytochrome P450 involved in triptolide biosynthesis.</title>
        <authorList>
            <person name="Tu L."/>
            <person name="Su P."/>
            <person name="Zhang Z."/>
            <person name="Gao L."/>
            <person name="Wang J."/>
            <person name="Hu T."/>
            <person name="Zhou J."/>
            <person name="Zhang Y."/>
            <person name="Zhao Y."/>
            <person name="Liu Y."/>
            <person name="Song Y."/>
            <person name="Tong Y."/>
            <person name="Lu Y."/>
            <person name="Yang J."/>
            <person name="Xu C."/>
            <person name="Jia M."/>
            <person name="Peters R.J."/>
            <person name="Huang L."/>
            <person name="Gao W."/>
        </authorList>
    </citation>
    <scope>NUCLEOTIDE SEQUENCE [LARGE SCALE GENOMIC DNA]</scope>
    <source>
        <strain evidence="13">cv. XIE 37</strain>
        <tissue evidence="12">Leaf</tissue>
    </source>
</reference>
<keyword evidence="10 11" id="KW-0472">Membrane</keyword>
<feature type="transmembrane region" description="Helical" evidence="11">
    <location>
        <begin position="208"/>
        <end position="229"/>
    </location>
</feature>
<keyword evidence="4 11" id="KW-0337">GPI-anchor biosynthesis</keyword>
<dbReference type="UniPathway" id="UPA00196"/>
<evidence type="ECO:0000256" key="9">
    <source>
        <dbReference type="ARBA" id="ARBA00022989"/>
    </source>
</evidence>
<evidence type="ECO:0000256" key="8">
    <source>
        <dbReference type="ARBA" id="ARBA00022824"/>
    </source>
</evidence>
<evidence type="ECO:0000256" key="3">
    <source>
        <dbReference type="ARBA" id="ARBA00008698"/>
    </source>
</evidence>
<feature type="transmembrane region" description="Helical" evidence="11">
    <location>
        <begin position="144"/>
        <end position="170"/>
    </location>
</feature>
<dbReference type="GO" id="GO:0005789">
    <property type="term" value="C:endoplasmic reticulum membrane"/>
    <property type="evidence" value="ECO:0007669"/>
    <property type="project" value="UniProtKB-SubCell"/>
</dbReference>
<keyword evidence="7 11" id="KW-0812">Transmembrane</keyword>
<evidence type="ECO:0000313" key="13">
    <source>
        <dbReference type="Proteomes" id="UP000593562"/>
    </source>
</evidence>
<evidence type="ECO:0000313" key="12">
    <source>
        <dbReference type="EMBL" id="KAF5735719.1"/>
    </source>
</evidence>
<dbReference type="Pfam" id="PF04188">
    <property type="entry name" value="Mannosyl_trans2"/>
    <property type="match status" value="1"/>
</dbReference>
<proteinExistence type="inferred from homology"/>
<dbReference type="PANTHER" id="PTHR12468">
    <property type="entry name" value="GPI MANNOSYLTRANSFERASE 2"/>
    <property type="match status" value="1"/>
</dbReference>
<feature type="transmembrane region" description="Helical" evidence="11">
    <location>
        <begin position="7"/>
        <end position="29"/>
    </location>
</feature>